<keyword evidence="1" id="KW-1133">Transmembrane helix</keyword>
<evidence type="ECO:0000256" key="1">
    <source>
        <dbReference type="SAM" id="Phobius"/>
    </source>
</evidence>
<gene>
    <name evidence="2" type="ORF">J9253_12150</name>
</gene>
<dbReference type="RefSeq" id="WP_210221231.1">
    <property type="nucleotide sequence ID" value="NZ_CP072801.1"/>
</dbReference>
<protein>
    <submittedName>
        <fullName evidence="2">Uncharacterized protein</fullName>
    </submittedName>
</protein>
<evidence type="ECO:0000313" key="3">
    <source>
        <dbReference type="Proteomes" id="UP000672039"/>
    </source>
</evidence>
<reference evidence="2 3" key="1">
    <citation type="submission" date="2021-04" db="EMBL/GenBank/DDBJ databases">
        <title>Genomics, taxonomy and metabolism of representatives of sulfur bacteria of the genus Thiothrix: Thiothrix fructosivorans QT, Thiothrix unzii A1T and three new species, Thiothrix subterranea sp. nov., Thiothrix litoralis sp. nov. and 'Candidatus Thiothrix anitrata' sp. nov.</title>
        <authorList>
            <person name="Ravin N.V."/>
            <person name="Smolyakov D."/>
            <person name="Rudenko T.S."/>
            <person name="Mardanov A.V."/>
            <person name="Beletsky A.V."/>
            <person name="Markov N.D."/>
            <person name="Fomenkov A.I."/>
            <person name="Roberts R.J."/>
            <person name="Karnachuk O.V."/>
            <person name="Novikov A."/>
            <person name="Grabovich M.Y."/>
        </authorList>
    </citation>
    <scope>NUCLEOTIDE SEQUENCE [LARGE SCALE GENOMIC DNA]</scope>
    <source>
        <strain evidence="2 3">AS</strain>
    </source>
</reference>
<keyword evidence="3" id="KW-1185">Reference proteome</keyword>
<dbReference type="EMBL" id="CP072801">
    <property type="protein sequence ID" value="QTR44780.1"/>
    <property type="molecule type" value="Genomic_DNA"/>
</dbReference>
<accession>A0ABX7WN26</accession>
<keyword evidence="1" id="KW-0812">Transmembrane</keyword>
<sequence>MPKLVIKQDLPEPSIQEKLEGVLRVILPLLLFGIAAIAALSLYVSHDSAVSEVVVQDTPQSGIVLPLAYKQQETLLGDLEHEFEVQEKMALEGYDKHSSLVAKADAILLQLSAMDNVVEGLGLTAENQQEVLASHQYQKDYWEAKRVFHNLRLSRFNASKPESTHTVATSRGGVEAVPDTAPKVELPADLPADFCPLFGPGAAACKPGAGDKKP</sequence>
<name>A0ABX7WN26_9GAMM</name>
<keyword evidence="1" id="KW-0472">Membrane</keyword>
<proteinExistence type="predicted"/>
<dbReference type="Proteomes" id="UP000672039">
    <property type="component" value="Chromosome"/>
</dbReference>
<evidence type="ECO:0000313" key="2">
    <source>
        <dbReference type="EMBL" id="QTR44780.1"/>
    </source>
</evidence>
<feature type="transmembrane region" description="Helical" evidence="1">
    <location>
        <begin position="21"/>
        <end position="44"/>
    </location>
</feature>
<organism evidence="2 3">
    <name type="scientific">Thiothrix litoralis</name>
    <dbReference type="NCBI Taxonomy" id="2891210"/>
    <lineage>
        <taxon>Bacteria</taxon>
        <taxon>Pseudomonadati</taxon>
        <taxon>Pseudomonadota</taxon>
        <taxon>Gammaproteobacteria</taxon>
        <taxon>Thiotrichales</taxon>
        <taxon>Thiotrichaceae</taxon>
        <taxon>Thiothrix</taxon>
    </lineage>
</organism>